<sequence length="583" mass="64666">MIIAPNLVGEFICPKSAADSSGVTTQAQAVDFCAKHGETGAIAVNTLLDRLEPGGPKGDVQVGYTLTLQLLGLYRKSGTGWQIDESHVDASLQLIREIRRPVVIYLAADHFDTVGPLAEELAKDPRNLMALSDGTPPQLGYFGYTILPYTLSTDPTIPVNMYRYAALEYIAGKLRTLPREAQERIVAVNLVGELHHMFPDFENGMGLKQEMRVTDYSPVSVAGFRQWLKTKYTSVQTLAQRTGLQYASFDEVPAPAKDIRKDKLQSFGEHYDAYANGILPIGGWLWDPAGAVKRLDLYVDGKQAGTVSQQLNRLDVYRAVEEITSPNTGYRIDYDYSGLRPGKHLAQIVAVSGNGSKSLLGEREFVVVPRNQSATGTRTPSGLKSLPSSEKVVSGIRTYMDTPKPLQDLYFNPLARDWNTYRAAQVYAFLQDFHARALKAGIPADKLYSHQIVPNVNSSWNHELFAANTTLFGNTPWKQGLNMYGGSTNSPWMQFFIAARKIADYGVPEFNPQQWKLDGVHLAAMQTQMDAGARFIAPYYFSVIPQRFKAATEHGVNRMELGPDNSKDGSDKFYNAIIEFAKR</sequence>
<organism evidence="1 2">
    <name type="scientific">Diaphorobacter aerolatus</name>
    <dbReference type="NCBI Taxonomy" id="1288495"/>
    <lineage>
        <taxon>Bacteria</taxon>
        <taxon>Pseudomonadati</taxon>
        <taxon>Pseudomonadota</taxon>
        <taxon>Betaproteobacteria</taxon>
        <taxon>Burkholderiales</taxon>
        <taxon>Comamonadaceae</taxon>
        <taxon>Diaphorobacter</taxon>
    </lineage>
</organism>
<keyword evidence="2" id="KW-1185">Reference proteome</keyword>
<dbReference type="AlphaFoldDB" id="A0A7H0GQA1"/>
<evidence type="ECO:0000313" key="1">
    <source>
        <dbReference type="EMBL" id="QNP50467.1"/>
    </source>
</evidence>
<evidence type="ECO:0008006" key="3">
    <source>
        <dbReference type="Google" id="ProtNLM"/>
    </source>
</evidence>
<evidence type="ECO:0000313" key="2">
    <source>
        <dbReference type="Proteomes" id="UP000516028"/>
    </source>
</evidence>
<accession>A0A7H0GQA1</accession>
<proteinExistence type="predicted"/>
<gene>
    <name evidence="1" type="ORF">H9K75_08750</name>
</gene>
<reference evidence="1 2" key="1">
    <citation type="submission" date="2020-08" db="EMBL/GenBank/DDBJ databases">
        <title>Genome sequence of Diaphorobacter aerolatus KACC 16536T.</title>
        <authorList>
            <person name="Hyun D.-W."/>
            <person name="Bae J.-W."/>
        </authorList>
    </citation>
    <scope>NUCLEOTIDE SEQUENCE [LARGE SCALE GENOMIC DNA]</scope>
    <source>
        <strain evidence="1 2">KACC 16536</strain>
    </source>
</reference>
<protein>
    <recommendedName>
        <fullName evidence="3">Glycoside hydrolase family 42 N-terminal domain-containing protein</fullName>
    </recommendedName>
</protein>
<dbReference type="Proteomes" id="UP000516028">
    <property type="component" value="Chromosome"/>
</dbReference>
<dbReference type="Gene3D" id="3.20.20.80">
    <property type="entry name" value="Glycosidases"/>
    <property type="match status" value="1"/>
</dbReference>
<name>A0A7H0GQA1_9BURK</name>
<dbReference type="EMBL" id="CP060783">
    <property type="protein sequence ID" value="QNP50467.1"/>
    <property type="molecule type" value="Genomic_DNA"/>
</dbReference>
<dbReference type="KEGG" id="daer:H9K75_08750"/>